<organism evidence="1 2">
    <name type="scientific">Aquilegia coerulea</name>
    <name type="common">Rocky mountain columbine</name>
    <dbReference type="NCBI Taxonomy" id="218851"/>
    <lineage>
        <taxon>Eukaryota</taxon>
        <taxon>Viridiplantae</taxon>
        <taxon>Streptophyta</taxon>
        <taxon>Embryophyta</taxon>
        <taxon>Tracheophyta</taxon>
        <taxon>Spermatophyta</taxon>
        <taxon>Magnoliopsida</taxon>
        <taxon>Ranunculales</taxon>
        <taxon>Ranunculaceae</taxon>
        <taxon>Thalictroideae</taxon>
        <taxon>Aquilegia</taxon>
    </lineage>
</organism>
<reference evidence="1 2" key="1">
    <citation type="submission" date="2017-09" db="EMBL/GenBank/DDBJ databases">
        <title>WGS assembly of Aquilegia coerulea Goldsmith.</title>
        <authorList>
            <person name="Hodges S."/>
            <person name="Kramer E."/>
            <person name="Nordborg M."/>
            <person name="Tomkins J."/>
            <person name="Borevitz J."/>
            <person name="Derieg N."/>
            <person name="Yan J."/>
            <person name="Mihaltcheva S."/>
            <person name="Hayes R.D."/>
            <person name="Rokhsar D."/>
        </authorList>
    </citation>
    <scope>NUCLEOTIDE SEQUENCE [LARGE SCALE GENOMIC DNA]</scope>
    <source>
        <strain evidence="2">cv. Goldsmith</strain>
    </source>
</reference>
<gene>
    <name evidence="1" type="ORF">AQUCO_01500478v1</name>
</gene>
<dbReference type="InterPro" id="IPR004320">
    <property type="entry name" value="BPS1_pln"/>
</dbReference>
<dbReference type="GO" id="GO:0048367">
    <property type="term" value="P:shoot system development"/>
    <property type="evidence" value="ECO:0007669"/>
    <property type="project" value="InterPro"/>
</dbReference>
<dbReference type="AlphaFoldDB" id="A0A2G5DTZ9"/>
<dbReference type="Proteomes" id="UP000230069">
    <property type="component" value="Unassembled WGS sequence"/>
</dbReference>
<dbReference type="STRING" id="218851.A0A2G5DTZ9"/>
<dbReference type="Pfam" id="PF03087">
    <property type="entry name" value="BPS1"/>
    <property type="match status" value="2"/>
</dbReference>
<dbReference type="PANTHER" id="PTHR33070:SF120">
    <property type="entry name" value="EXPRESSED PROTEIN"/>
    <property type="match status" value="1"/>
</dbReference>
<dbReference type="InParanoid" id="A0A2G5DTZ9"/>
<proteinExistence type="predicted"/>
<evidence type="ECO:0000313" key="1">
    <source>
        <dbReference type="EMBL" id="PIA46965.1"/>
    </source>
</evidence>
<accession>A0A2G5DTZ9</accession>
<keyword evidence="2" id="KW-1185">Reference proteome</keyword>
<dbReference type="PANTHER" id="PTHR33070">
    <property type="entry name" value="OS06G0725500 PROTEIN"/>
    <property type="match status" value="1"/>
</dbReference>
<protein>
    <submittedName>
        <fullName evidence="1">Uncharacterized protein</fullName>
    </submittedName>
</protein>
<name>A0A2G5DTZ9_AQUCA</name>
<evidence type="ECO:0000313" key="2">
    <source>
        <dbReference type="Proteomes" id="UP000230069"/>
    </source>
</evidence>
<sequence length="217" mass="24668">MALFSHVRSISMPNRSHTKIQDVEECLNKLRNSEPSTSSKAETVNDRLTSLLELYSCVEDLLQLPQTQQGLSHNSRQRWVGDVLEGSVKLLDLYQAQDLQTVLHRRGGESVKEAKVGAYILFRKKMKTNISKFLPRPKGNDQPHMLTTQKDMGEIEYVDVPLQSLSRQFSSKKDNIETVQQTQTGLEALVASTEDLEIKLQCMLKNLILSLLNIYTH</sequence>
<dbReference type="EMBL" id="KZ305032">
    <property type="protein sequence ID" value="PIA46965.1"/>
    <property type="molecule type" value="Genomic_DNA"/>
</dbReference>
<dbReference type="OrthoDB" id="1701699at2759"/>
<dbReference type="GO" id="GO:0048364">
    <property type="term" value="P:root development"/>
    <property type="evidence" value="ECO:0007669"/>
    <property type="project" value="InterPro"/>
</dbReference>